<reference evidence="3 4" key="1">
    <citation type="submission" date="2024-09" db="EMBL/GenBank/DDBJ databases">
        <authorList>
            <person name="Sun Q."/>
            <person name="Mori K."/>
        </authorList>
    </citation>
    <scope>NUCLEOTIDE SEQUENCE [LARGE SCALE GENOMIC DNA]</scope>
    <source>
        <strain evidence="3 4">JCM 13519</strain>
    </source>
</reference>
<dbReference type="Proteomes" id="UP001589536">
    <property type="component" value="Unassembled WGS sequence"/>
</dbReference>
<gene>
    <name evidence="3" type="ORF">ACFFPI_07135</name>
</gene>
<feature type="domain" description="DUF7007" evidence="2">
    <location>
        <begin position="123"/>
        <end position="217"/>
    </location>
</feature>
<evidence type="ECO:0000256" key="1">
    <source>
        <dbReference type="SAM" id="MobiDB-lite"/>
    </source>
</evidence>
<evidence type="ECO:0000259" key="2">
    <source>
        <dbReference type="Pfam" id="PF22653"/>
    </source>
</evidence>
<keyword evidence="4" id="KW-1185">Reference proteome</keyword>
<dbReference type="Pfam" id="PF22653">
    <property type="entry name" value="DUF7007"/>
    <property type="match status" value="1"/>
</dbReference>
<accession>A0ABV5UN29</accession>
<proteinExistence type="predicted"/>
<dbReference type="InterPro" id="IPR054276">
    <property type="entry name" value="DUF7007"/>
</dbReference>
<protein>
    <submittedName>
        <fullName evidence="3">DUF7007 domain-containing protein</fullName>
    </submittedName>
</protein>
<name>A0ABV5UN29_9MICC</name>
<dbReference type="EMBL" id="JBHMBH010000019">
    <property type="protein sequence ID" value="MFB9713927.1"/>
    <property type="molecule type" value="Genomic_DNA"/>
</dbReference>
<feature type="region of interest" description="Disordered" evidence="1">
    <location>
        <begin position="1"/>
        <end position="21"/>
    </location>
</feature>
<dbReference type="RefSeq" id="WP_345042067.1">
    <property type="nucleotide sequence ID" value="NZ_BAABED010000001.1"/>
</dbReference>
<comment type="caution">
    <text evidence="3">The sequence shown here is derived from an EMBL/GenBank/DDBJ whole genome shotgun (WGS) entry which is preliminary data.</text>
</comment>
<evidence type="ECO:0000313" key="3">
    <source>
        <dbReference type="EMBL" id="MFB9713927.1"/>
    </source>
</evidence>
<organism evidence="3 4">
    <name type="scientific">Arthrobacter methylotrophus</name>
    <dbReference type="NCBI Taxonomy" id="121291"/>
    <lineage>
        <taxon>Bacteria</taxon>
        <taxon>Bacillati</taxon>
        <taxon>Actinomycetota</taxon>
        <taxon>Actinomycetes</taxon>
        <taxon>Micrococcales</taxon>
        <taxon>Micrococcaceae</taxon>
        <taxon>Arthrobacter</taxon>
    </lineage>
</organism>
<sequence length="227" mass="24979">MSTERQPAGIPVGGQFAPTTHSEPQVALAKPVTPFHDADGTDWEFGGDEYTDVYTSHVGGIAAGVTTDVREEGARVKVIDHRGTRPLVISDQTHHDSLDEAKAHAKAVRERASRYEHNHISEGSLSPWGKLQGHTPIAVGIDAVWTAGHGGFKLSPERAEEIDPAWREPAGWYGQDCAWAKAFITHHQEFLPFDVEHAHKEARKYYPKEYAEIVGKNPAKYGLTALD</sequence>
<evidence type="ECO:0000313" key="4">
    <source>
        <dbReference type="Proteomes" id="UP001589536"/>
    </source>
</evidence>